<sequence length="267" mass="31647">MQELNLKKDIAHKKIYFLSDVHLGASALNNNREREIKLIKWLDFIRPDCSVLFLLGDIFDFWFEYKWVVPKGYVRFLSKICEFTDAGIEVHFFTGNHDIWAFDYLNKECGMSVHTHDEIFNIRGKKFYIGHGDGLNPQDKGYLFIYRIFHNPFLQRCFRLVHPDWGIALARKWSSHSRLKGGENPAANCYKGTEQEDIEIYARKMLETQHFDYFVFGHRHLPLDILLTKNSRYINTGDWITWYTYAVFDGQKLELKTFENPVKKEGN</sequence>
<dbReference type="PANTHER" id="PTHR34990">
    <property type="entry name" value="UDP-2,3-DIACYLGLUCOSAMINE HYDROLASE-RELATED"/>
    <property type="match status" value="1"/>
</dbReference>
<evidence type="ECO:0000256" key="4">
    <source>
        <dbReference type="ARBA" id="ARBA00022801"/>
    </source>
</evidence>
<organism evidence="8 9">
    <name type="scientific">Odoribacter laneus YIT 12061</name>
    <dbReference type="NCBI Taxonomy" id="742817"/>
    <lineage>
        <taxon>Bacteria</taxon>
        <taxon>Pseudomonadati</taxon>
        <taxon>Bacteroidota</taxon>
        <taxon>Bacteroidia</taxon>
        <taxon>Bacteroidales</taxon>
        <taxon>Odoribacteraceae</taxon>
        <taxon>Odoribacter</taxon>
    </lineage>
</organism>
<evidence type="ECO:0000256" key="1">
    <source>
        <dbReference type="ARBA" id="ARBA00022475"/>
    </source>
</evidence>
<protein>
    <recommendedName>
        <fullName evidence="7">Calcineurin-like phosphoesterase domain-containing protein</fullName>
    </recommendedName>
</protein>
<dbReference type="AlphaFoldDB" id="H1DK52"/>
<keyword evidence="5" id="KW-0472">Membrane</keyword>
<name>H1DK52_9BACT</name>
<evidence type="ECO:0000256" key="5">
    <source>
        <dbReference type="ARBA" id="ARBA00023136"/>
    </source>
</evidence>
<dbReference type="RefSeq" id="WP_009137782.1">
    <property type="nucleotide sequence ID" value="NZ_JH594597.1"/>
</dbReference>
<dbReference type="GO" id="GO:0009245">
    <property type="term" value="P:lipid A biosynthetic process"/>
    <property type="evidence" value="ECO:0007669"/>
    <property type="project" value="TreeGrafter"/>
</dbReference>
<gene>
    <name evidence="8" type="ORF">HMPREF9449_02638</name>
</gene>
<keyword evidence="3" id="KW-0479">Metal-binding</keyword>
<feature type="domain" description="Calcineurin-like phosphoesterase" evidence="7">
    <location>
        <begin position="14"/>
        <end position="221"/>
    </location>
</feature>
<evidence type="ECO:0000259" key="7">
    <source>
        <dbReference type="Pfam" id="PF00149"/>
    </source>
</evidence>
<reference evidence="8 9" key="1">
    <citation type="submission" date="2012-01" db="EMBL/GenBank/DDBJ databases">
        <title>The Genome Sequence of Odoribacter laneus YIT 12061.</title>
        <authorList>
            <consortium name="The Broad Institute Genome Sequencing Platform"/>
            <person name="Earl A."/>
            <person name="Ward D."/>
            <person name="Feldgarden M."/>
            <person name="Gevers D."/>
            <person name="Morotomi M."/>
            <person name="Young S.K."/>
            <person name="Zeng Q."/>
            <person name="Gargeya S."/>
            <person name="Fitzgerald M."/>
            <person name="Haas B."/>
            <person name="Abouelleil A."/>
            <person name="Alvarado L."/>
            <person name="Arachchi H.M."/>
            <person name="Berlin A."/>
            <person name="Chapman S.B."/>
            <person name="Gearin G."/>
            <person name="Goldberg J."/>
            <person name="Griggs A."/>
            <person name="Gujja S."/>
            <person name="Hansen M."/>
            <person name="Heiman D."/>
            <person name="Howarth C."/>
            <person name="Larimer J."/>
            <person name="Lui A."/>
            <person name="MacDonald P.J.P."/>
            <person name="McCowen C."/>
            <person name="Montmayeur A."/>
            <person name="Murphy C."/>
            <person name="Neiman D."/>
            <person name="Pearson M."/>
            <person name="Priest M."/>
            <person name="Roberts A."/>
            <person name="Saif S."/>
            <person name="Shea T."/>
            <person name="Sisk P."/>
            <person name="Stolte C."/>
            <person name="Sykes S."/>
            <person name="Wortman J."/>
            <person name="Nusbaum C."/>
            <person name="Birren B."/>
        </authorList>
    </citation>
    <scope>NUCLEOTIDE SEQUENCE [LARGE SCALE GENOMIC DNA]</scope>
    <source>
        <strain evidence="8 9">YIT 12061</strain>
    </source>
</reference>
<evidence type="ECO:0000313" key="8">
    <source>
        <dbReference type="EMBL" id="EHP45666.1"/>
    </source>
</evidence>
<evidence type="ECO:0000256" key="3">
    <source>
        <dbReference type="ARBA" id="ARBA00022723"/>
    </source>
</evidence>
<dbReference type="SUPFAM" id="SSF56300">
    <property type="entry name" value="Metallo-dependent phosphatases"/>
    <property type="match status" value="1"/>
</dbReference>
<evidence type="ECO:0000313" key="9">
    <source>
        <dbReference type="Proteomes" id="UP000004892"/>
    </source>
</evidence>
<dbReference type="Gene3D" id="3.60.21.10">
    <property type="match status" value="1"/>
</dbReference>
<dbReference type="eggNOG" id="COG2908">
    <property type="taxonomic scope" value="Bacteria"/>
</dbReference>
<dbReference type="GO" id="GO:0008758">
    <property type="term" value="F:UDP-2,3-diacylglucosamine hydrolase activity"/>
    <property type="evidence" value="ECO:0007669"/>
    <property type="project" value="TreeGrafter"/>
</dbReference>
<comment type="caution">
    <text evidence="8">The sequence shown here is derived from an EMBL/GenBank/DDBJ whole genome shotgun (WGS) entry which is preliminary data.</text>
</comment>
<evidence type="ECO:0000256" key="6">
    <source>
        <dbReference type="ARBA" id="ARBA00023211"/>
    </source>
</evidence>
<dbReference type="EMBL" id="ADMC01000028">
    <property type="protein sequence ID" value="EHP45666.1"/>
    <property type="molecule type" value="Genomic_DNA"/>
</dbReference>
<dbReference type="Proteomes" id="UP000004892">
    <property type="component" value="Unassembled WGS sequence"/>
</dbReference>
<dbReference type="GO" id="GO:0046872">
    <property type="term" value="F:metal ion binding"/>
    <property type="evidence" value="ECO:0007669"/>
    <property type="project" value="UniProtKB-KW"/>
</dbReference>
<keyword evidence="1" id="KW-1003">Cell membrane</keyword>
<dbReference type="CDD" id="cd07398">
    <property type="entry name" value="MPP_YbbF-LpxH"/>
    <property type="match status" value="1"/>
</dbReference>
<dbReference type="PANTHER" id="PTHR34990:SF1">
    <property type="entry name" value="UDP-2,3-DIACYLGLUCOSAMINE HYDROLASE"/>
    <property type="match status" value="1"/>
</dbReference>
<evidence type="ECO:0000256" key="2">
    <source>
        <dbReference type="ARBA" id="ARBA00022519"/>
    </source>
</evidence>
<dbReference type="InterPro" id="IPR043461">
    <property type="entry name" value="LpxH-like"/>
</dbReference>
<dbReference type="InterPro" id="IPR004843">
    <property type="entry name" value="Calcineurin-like_PHP"/>
</dbReference>
<dbReference type="GeneID" id="98070172"/>
<keyword evidence="6" id="KW-0464">Manganese</keyword>
<dbReference type="HOGENOM" id="CLU_074586_1_0_10"/>
<accession>H1DK52</accession>
<dbReference type="STRING" id="742817.HMPREF9449_02638"/>
<dbReference type="PATRIC" id="fig|742817.3.peg.2828"/>
<keyword evidence="4" id="KW-0378">Hydrolase</keyword>
<dbReference type="GO" id="GO:0016020">
    <property type="term" value="C:membrane"/>
    <property type="evidence" value="ECO:0007669"/>
    <property type="project" value="GOC"/>
</dbReference>
<proteinExistence type="predicted"/>
<keyword evidence="9" id="KW-1185">Reference proteome</keyword>
<keyword evidence="2" id="KW-0997">Cell inner membrane</keyword>
<dbReference type="InterPro" id="IPR029052">
    <property type="entry name" value="Metallo-depent_PP-like"/>
</dbReference>
<dbReference type="Pfam" id="PF00149">
    <property type="entry name" value="Metallophos"/>
    <property type="match status" value="1"/>
</dbReference>